<dbReference type="CTD" id="4539"/>
<keyword evidence="12 17" id="KW-0830">Ubiquinone</keyword>
<evidence type="ECO:0000256" key="14">
    <source>
        <dbReference type="ARBA" id="ARBA00023136"/>
    </source>
</evidence>
<evidence type="ECO:0000256" key="11">
    <source>
        <dbReference type="ARBA" id="ARBA00023027"/>
    </source>
</evidence>
<accession>Q64JT9</accession>
<dbReference type="EMBL" id="AY456250">
    <property type="protein sequence ID" value="AAS13700.1"/>
    <property type="molecule type" value="Genomic_DNA"/>
</dbReference>
<keyword evidence="9 17" id="KW-0249">Electron transport</keyword>
<comment type="catalytic activity">
    <reaction evidence="16">
        <text>a ubiquinone + NADH + 5 H(+)(in) = a ubiquinol + NAD(+) + 4 H(+)(out)</text>
        <dbReference type="Rhea" id="RHEA:29091"/>
        <dbReference type="Rhea" id="RHEA-COMP:9565"/>
        <dbReference type="Rhea" id="RHEA-COMP:9566"/>
        <dbReference type="ChEBI" id="CHEBI:15378"/>
        <dbReference type="ChEBI" id="CHEBI:16389"/>
        <dbReference type="ChEBI" id="CHEBI:17976"/>
        <dbReference type="ChEBI" id="CHEBI:57540"/>
        <dbReference type="ChEBI" id="CHEBI:57945"/>
        <dbReference type="EC" id="7.1.1.2"/>
    </reaction>
    <physiologicalReaction direction="left-to-right" evidence="16">
        <dbReference type="Rhea" id="RHEA:29092"/>
    </physiologicalReaction>
</comment>
<dbReference type="AlphaFoldDB" id="Q64JT9"/>
<evidence type="ECO:0000256" key="2">
    <source>
        <dbReference type="ARBA" id="ARBA00010519"/>
    </source>
</evidence>
<name>Q64JT9_GEGRA</name>
<keyword evidence="8 17" id="KW-1278">Translocase</keyword>
<evidence type="ECO:0000256" key="8">
    <source>
        <dbReference type="ARBA" id="ARBA00022967"/>
    </source>
</evidence>
<keyword evidence="13 17" id="KW-0496">Mitochondrion</keyword>
<dbReference type="EC" id="7.1.1.2" evidence="3 17"/>
<evidence type="ECO:0000256" key="16">
    <source>
        <dbReference type="ARBA" id="ARBA00048769"/>
    </source>
</evidence>
<feature type="transmembrane region" description="Helical" evidence="17">
    <location>
        <begin position="29"/>
        <end position="47"/>
    </location>
</feature>
<evidence type="ECO:0000256" key="17">
    <source>
        <dbReference type="RuleBase" id="RU004419"/>
    </source>
</evidence>
<keyword evidence="11 17" id="KW-0520">NAD</keyword>
<evidence type="ECO:0000256" key="15">
    <source>
        <dbReference type="ARBA" id="ARBA00043911"/>
    </source>
</evidence>
<dbReference type="GO" id="GO:0030964">
    <property type="term" value="C:NADH dehydrogenase complex"/>
    <property type="evidence" value="ECO:0007669"/>
    <property type="project" value="TreeGrafter"/>
</dbReference>
<keyword evidence="17" id="KW-0999">Mitochondrion inner membrane</keyword>
<protein>
    <recommendedName>
        <fullName evidence="4 17">NADH-ubiquinone oxidoreductase chain 4L</fullName>
        <ecNumber evidence="3 17">7.1.1.2</ecNumber>
    </recommendedName>
</protein>
<dbReference type="GO" id="GO:0008137">
    <property type="term" value="F:NADH dehydrogenase (ubiquinone) activity"/>
    <property type="evidence" value="ECO:0007669"/>
    <property type="project" value="UniProtKB-EC"/>
</dbReference>
<keyword evidence="5 17" id="KW-0813">Transport</keyword>
<evidence type="ECO:0000256" key="1">
    <source>
        <dbReference type="ARBA" id="ARBA00004225"/>
    </source>
</evidence>
<evidence type="ECO:0000256" key="7">
    <source>
        <dbReference type="ARBA" id="ARBA00022692"/>
    </source>
</evidence>
<evidence type="ECO:0000256" key="3">
    <source>
        <dbReference type="ARBA" id="ARBA00012944"/>
    </source>
</evidence>
<dbReference type="GO" id="GO:0042773">
    <property type="term" value="P:ATP synthesis coupled electron transport"/>
    <property type="evidence" value="ECO:0007669"/>
    <property type="project" value="UniProtKB-UniRule"/>
</dbReference>
<keyword evidence="7 17" id="KW-0812">Transmembrane</keyword>
<evidence type="ECO:0000256" key="10">
    <source>
        <dbReference type="ARBA" id="ARBA00022989"/>
    </source>
</evidence>
<evidence type="ECO:0000256" key="4">
    <source>
        <dbReference type="ARBA" id="ARBA00016612"/>
    </source>
</evidence>
<dbReference type="PANTHER" id="PTHR11434:SF0">
    <property type="entry name" value="NADH-UBIQUINONE OXIDOREDUCTASE CHAIN 4L"/>
    <property type="match status" value="1"/>
</dbReference>
<comment type="subcellular location">
    <subcellularLocation>
        <location evidence="17">Mitochondrion inner membrane</location>
        <topology evidence="17">Multi-pass membrane protein</topology>
    </subcellularLocation>
    <subcellularLocation>
        <location evidence="1">Mitochondrion membrane</location>
        <topology evidence="1">Multi-pass membrane protein</topology>
    </subcellularLocation>
</comment>
<reference evidence="18" key="2">
    <citation type="journal article" date="2006" name="Mol. Biol. Evol.">
        <title>A hotspot of gene order rearrangement by tandem duplication and random loss in the vertebrate mitochondrial genome.</title>
        <authorList>
            <person name="San Mauro D."/>
            <person name="Gower D.J."/>
            <person name="Zardoya R."/>
            <person name="Wilkinson M."/>
        </authorList>
    </citation>
    <scope>NUCLEOTIDE SEQUENCE</scope>
</reference>
<comment type="function">
    <text evidence="15">Core subunit of the mitochondrial membrane respiratory chain NADH dehydrogenase (Complex I) which catalyzes electron transfer from NADH through the respiratory chain, using ubiquinone as an electron acceptor. Part of the enzyme membrane arm which is embedded in the lipid bilayer and involved in proton translocation.</text>
</comment>
<organism evidence="18">
    <name type="scientific">Gegeneophis ramaswamii</name>
    <name type="common">Forest caecilian</name>
    <dbReference type="NCBI Taxonomy" id="194526"/>
    <lineage>
        <taxon>Eukaryota</taxon>
        <taxon>Metazoa</taxon>
        <taxon>Chordata</taxon>
        <taxon>Craniata</taxon>
        <taxon>Vertebrata</taxon>
        <taxon>Euteleostomi</taxon>
        <taxon>Amphibia</taxon>
        <taxon>Gymnophiona</taxon>
        <taxon>Indotyphlidae</taxon>
        <taxon>Gegeneophis</taxon>
    </lineage>
</organism>
<evidence type="ECO:0000256" key="5">
    <source>
        <dbReference type="ARBA" id="ARBA00022448"/>
    </source>
</evidence>
<feature type="transmembrane region" description="Helical" evidence="17">
    <location>
        <begin position="59"/>
        <end position="80"/>
    </location>
</feature>
<proteinExistence type="inferred from homology"/>
<keyword evidence="6 17" id="KW-0679">Respiratory chain</keyword>
<evidence type="ECO:0000256" key="13">
    <source>
        <dbReference type="ARBA" id="ARBA00023128"/>
    </source>
</evidence>
<dbReference type="InterPro" id="IPR001133">
    <property type="entry name" value="NADH_UbQ_OxRdtase_chain4L/K"/>
</dbReference>
<dbReference type="GO" id="GO:0016651">
    <property type="term" value="F:oxidoreductase activity, acting on NAD(P)H"/>
    <property type="evidence" value="ECO:0007669"/>
    <property type="project" value="InterPro"/>
</dbReference>
<evidence type="ECO:0000256" key="6">
    <source>
        <dbReference type="ARBA" id="ARBA00022660"/>
    </source>
</evidence>
<sequence>MTMLNSTIYSAFMISLTGMAFHRSHLLSALICLEGMMLSIYVGLTLWCTLTESMMLTLGPMMLLTLSACEASTGLAILVATTRTHGSDLMQNMNLLQC</sequence>
<dbReference type="Pfam" id="PF00420">
    <property type="entry name" value="Oxidored_q2"/>
    <property type="match status" value="1"/>
</dbReference>
<evidence type="ECO:0000313" key="18">
    <source>
        <dbReference type="EMBL" id="AAS13700.1"/>
    </source>
</evidence>
<dbReference type="Gene3D" id="1.10.287.3510">
    <property type="match status" value="1"/>
</dbReference>
<dbReference type="InterPro" id="IPR039428">
    <property type="entry name" value="NUOK/Mnh_C1-like"/>
</dbReference>
<comment type="similarity">
    <text evidence="2 17">Belongs to the complex I subunit 4L family.</text>
</comment>
<keyword evidence="10 17" id="KW-1133">Transmembrane helix</keyword>
<geneLocation type="mitochondrion" evidence="18"/>
<gene>
    <name evidence="18" type="primary">ND4L</name>
</gene>
<keyword evidence="14 17" id="KW-0472">Membrane</keyword>
<dbReference type="GeneID" id="3074699"/>
<evidence type="ECO:0000256" key="9">
    <source>
        <dbReference type="ARBA" id="ARBA00022982"/>
    </source>
</evidence>
<dbReference type="RefSeq" id="YP_089644.1">
    <property type="nucleotide sequence ID" value="NC_006301.1"/>
</dbReference>
<evidence type="ECO:0000256" key="12">
    <source>
        <dbReference type="ARBA" id="ARBA00023075"/>
    </source>
</evidence>
<dbReference type="PANTHER" id="PTHR11434">
    <property type="entry name" value="NADH-UBIQUINONE OXIDOREDUCTASE SUBUNIT ND4L"/>
    <property type="match status" value="1"/>
</dbReference>
<reference evidence="18" key="1">
    <citation type="journal article" date="2004" name="Mol. Phylogenet. Evol.">
        <title>Phylogeny of caecilian amphibians (Gymnophiona) based on complete mitochondrial genomes and nuclear RAG1.</title>
        <authorList>
            <person name="San Mauro D."/>
            <person name="Gower D.J."/>
            <person name="Oommen O.V."/>
            <person name="Wilkinson M."/>
            <person name="Zardoya R."/>
        </authorList>
    </citation>
    <scope>NUCLEOTIDE SEQUENCE</scope>
</reference>
<dbReference type="GO" id="GO:0005743">
    <property type="term" value="C:mitochondrial inner membrane"/>
    <property type="evidence" value="ECO:0007669"/>
    <property type="project" value="UniProtKB-SubCell"/>
</dbReference>